<name>I4APT5_BERLS</name>
<dbReference type="EMBL" id="CP003345">
    <property type="protein sequence ID" value="AFM05970.1"/>
    <property type="molecule type" value="Genomic_DNA"/>
</dbReference>
<organism evidence="1 2">
    <name type="scientific">Bernardetia litoralis (strain ATCC 23117 / DSM 6794 / NBRC 15988 / NCIMB 1366 / Fx l1 / Sio-4)</name>
    <name type="common">Flexibacter litoralis</name>
    <dbReference type="NCBI Taxonomy" id="880071"/>
    <lineage>
        <taxon>Bacteria</taxon>
        <taxon>Pseudomonadati</taxon>
        <taxon>Bacteroidota</taxon>
        <taxon>Cytophagia</taxon>
        <taxon>Cytophagales</taxon>
        <taxon>Bernardetiaceae</taxon>
        <taxon>Bernardetia</taxon>
    </lineage>
</organism>
<dbReference type="RefSeq" id="WP_014799394.1">
    <property type="nucleotide sequence ID" value="NC_018018.1"/>
</dbReference>
<proteinExistence type="predicted"/>
<evidence type="ECO:0000313" key="2">
    <source>
        <dbReference type="Proteomes" id="UP000006054"/>
    </source>
</evidence>
<protein>
    <submittedName>
        <fullName evidence="1">Uncharacterized protein</fullName>
    </submittedName>
</protein>
<dbReference type="HOGENOM" id="CLU_1452446_0_0_10"/>
<sequence>MKKILFLIVALVSMLTCLFYVFDASFFENKSVSNQEKEITRIGDSTHFLIFDTTYNAGIISETSLVAEHIVEVLPNIFYRGTTDLNRVYATYKNDSLELVTSGIVGASVKIIITEDKVESTAKLFDCTYNYDYKPLKSKIIINSKTLDFSDSLDVYFDMSFIYTEENGKYIDTMVVKGTTRIGKNN</sequence>
<reference evidence="2" key="1">
    <citation type="submission" date="2012-06" db="EMBL/GenBank/DDBJ databases">
        <title>The complete genome of Flexibacter litoralis DSM 6794.</title>
        <authorList>
            <person name="Lucas S."/>
            <person name="Copeland A."/>
            <person name="Lapidus A."/>
            <person name="Glavina del Rio T."/>
            <person name="Dalin E."/>
            <person name="Tice H."/>
            <person name="Bruce D."/>
            <person name="Goodwin L."/>
            <person name="Pitluck S."/>
            <person name="Peters L."/>
            <person name="Ovchinnikova G."/>
            <person name="Lu M."/>
            <person name="Kyrpides N."/>
            <person name="Mavromatis K."/>
            <person name="Ivanova N."/>
            <person name="Brettin T."/>
            <person name="Detter J.C."/>
            <person name="Han C."/>
            <person name="Larimer F."/>
            <person name="Land M."/>
            <person name="Hauser L."/>
            <person name="Markowitz V."/>
            <person name="Cheng J.-F."/>
            <person name="Hugenholtz P."/>
            <person name="Woyke T."/>
            <person name="Wu D."/>
            <person name="Spring S."/>
            <person name="Lang E."/>
            <person name="Kopitz M."/>
            <person name="Brambilla E."/>
            <person name="Klenk H.-P."/>
            <person name="Eisen J.A."/>
        </authorList>
    </citation>
    <scope>NUCLEOTIDE SEQUENCE [LARGE SCALE GENOMIC DNA]</scope>
    <source>
        <strain evidence="2">ATCC 23117 / DSM 6794 / NBRC 15988 / NCIMB 1366 / Sio-4</strain>
    </source>
</reference>
<gene>
    <name evidence="1" type="ordered locus">Fleli_3655</name>
</gene>
<evidence type="ECO:0000313" key="1">
    <source>
        <dbReference type="EMBL" id="AFM05970.1"/>
    </source>
</evidence>
<keyword evidence="2" id="KW-1185">Reference proteome</keyword>
<accession>I4APT5</accession>
<dbReference type="Proteomes" id="UP000006054">
    <property type="component" value="Chromosome"/>
</dbReference>
<dbReference type="AlphaFoldDB" id="I4APT5"/>
<dbReference type="KEGG" id="fli:Fleli_3655"/>